<dbReference type="RefSeq" id="WP_377334804.1">
    <property type="nucleotide sequence ID" value="NZ_JBHSGB010000012.1"/>
</dbReference>
<feature type="domain" description="Dyp-type peroxidase N-terminal" evidence="7">
    <location>
        <begin position="5"/>
        <end position="128"/>
    </location>
</feature>
<dbReference type="PROSITE" id="PS51404">
    <property type="entry name" value="DYP_PEROXIDASE"/>
    <property type="match status" value="1"/>
</dbReference>
<dbReference type="InterPro" id="IPR048328">
    <property type="entry name" value="Dyp_perox_C"/>
</dbReference>
<keyword evidence="10" id="KW-1185">Reference proteome</keyword>
<dbReference type="PANTHER" id="PTHR30521:SF0">
    <property type="entry name" value="DYP-TYPE PEROXIDASE FAMILY PROTEIN"/>
    <property type="match status" value="1"/>
</dbReference>
<evidence type="ECO:0000256" key="5">
    <source>
        <dbReference type="ARBA" id="ARBA00023004"/>
    </source>
</evidence>
<evidence type="ECO:0000313" key="10">
    <source>
        <dbReference type="Proteomes" id="UP001595962"/>
    </source>
</evidence>
<feature type="domain" description="Dyp-type peroxidase C-terminal" evidence="8">
    <location>
        <begin position="137"/>
        <end position="295"/>
    </location>
</feature>
<proteinExistence type="inferred from homology"/>
<dbReference type="InterPro" id="IPR048327">
    <property type="entry name" value="Dyp_perox_N"/>
</dbReference>
<dbReference type="EMBL" id="JBHSGB010000012">
    <property type="protein sequence ID" value="MFC4656071.1"/>
    <property type="molecule type" value="Genomic_DNA"/>
</dbReference>
<comment type="caution">
    <text evidence="9">The sequence shown here is derived from an EMBL/GenBank/DDBJ whole genome shotgun (WGS) entry which is preliminary data.</text>
</comment>
<keyword evidence="4" id="KW-0560">Oxidoreductase</keyword>
<evidence type="ECO:0000259" key="8">
    <source>
        <dbReference type="Pfam" id="PF20628"/>
    </source>
</evidence>
<comment type="similarity">
    <text evidence="6">Belongs to the DyP-type peroxidase family.</text>
</comment>
<keyword evidence="3" id="KW-0479">Metal-binding</keyword>
<reference evidence="10" key="1">
    <citation type="journal article" date="2019" name="Int. J. Syst. Evol. Microbiol.">
        <title>The Global Catalogue of Microorganisms (GCM) 10K type strain sequencing project: providing services to taxonomists for standard genome sequencing and annotation.</title>
        <authorList>
            <consortium name="The Broad Institute Genomics Platform"/>
            <consortium name="The Broad Institute Genome Sequencing Center for Infectious Disease"/>
            <person name="Wu L."/>
            <person name="Ma J."/>
        </authorList>
    </citation>
    <scope>NUCLEOTIDE SEQUENCE [LARGE SCALE GENOMIC DNA]</scope>
    <source>
        <strain evidence="10">DT28</strain>
    </source>
</reference>
<name>A0ABV9JPB5_9GAMM</name>
<dbReference type="Pfam" id="PF20628">
    <property type="entry name" value="Dyp_perox_C"/>
    <property type="match status" value="1"/>
</dbReference>
<protein>
    <submittedName>
        <fullName evidence="9">Dyp-type peroxidase</fullName>
    </submittedName>
</protein>
<dbReference type="SUPFAM" id="SSF54909">
    <property type="entry name" value="Dimeric alpha+beta barrel"/>
    <property type="match status" value="1"/>
</dbReference>
<sequence length="301" mass="34137">MAREQTGICAEPNLHGVFLLFNGLEGKERQLKQQLGKLTPLIDVLAEQFSEAMLNSVIGIGPVLWPRLNQSVTPEYLSWAELGETEAELPSFHYDLLVHLRADRFDVLYIALSQVMQLLNQQAELVEQWFCFRYLDGRELTGFYDTPDNPRGRAKRVAALVDSTGHPFNGGSYLLLLKQHCELHRWQQLTSEQQQTLMGRYKTSGQLLPSAQREADSMAERAALEPQGERLKLLWQNMPCADAKQQGMVALGCSAEPADLLQYLDKRFGVQNGYDRMLDYCPIEQGALFFAPSLNMLEKWG</sequence>
<accession>A0ABV9JPB5</accession>
<evidence type="ECO:0000256" key="4">
    <source>
        <dbReference type="ARBA" id="ARBA00023002"/>
    </source>
</evidence>
<dbReference type="PANTHER" id="PTHR30521">
    <property type="entry name" value="DEFERROCHELATASE/PEROXIDASE"/>
    <property type="match status" value="1"/>
</dbReference>
<dbReference type="InterPro" id="IPR011008">
    <property type="entry name" value="Dimeric_a/b-barrel"/>
</dbReference>
<evidence type="ECO:0000256" key="1">
    <source>
        <dbReference type="ARBA" id="ARBA00001970"/>
    </source>
</evidence>
<dbReference type="InterPro" id="IPR006314">
    <property type="entry name" value="Dyp_peroxidase"/>
</dbReference>
<comment type="cofactor">
    <cofactor evidence="1">
        <name>heme b</name>
        <dbReference type="ChEBI" id="CHEBI:60344"/>
    </cofactor>
</comment>
<evidence type="ECO:0000256" key="2">
    <source>
        <dbReference type="ARBA" id="ARBA00022559"/>
    </source>
</evidence>
<keyword evidence="2 9" id="KW-0575">Peroxidase</keyword>
<evidence type="ECO:0000256" key="3">
    <source>
        <dbReference type="ARBA" id="ARBA00022723"/>
    </source>
</evidence>
<dbReference type="NCBIfam" id="TIGR01413">
    <property type="entry name" value="Dyp_perox_fam"/>
    <property type="match status" value="1"/>
</dbReference>
<keyword evidence="5" id="KW-0408">Iron</keyword>
<dbReference type="Pfam" id="PF04261">
    <property type="entry name" value="Dyp_perox_N"/>
    <property type="match status" value="1"/>
</dbReference>
<dbReference type="GO" id="GO:0004601">
    <property type="term" value="F:peroxidase activity"/>
    <property type="evidence" value="ECO:0007669"/>
    <property type="project" value="UniProtKB-KW"/>
</dbReference>
<evidence type="ECO:0000259" key="7">
    <source>
        <dbReference type="Pfam" id="PF04261"/>
    </source>
</evidence>
<dbReference type="Proteomes" id="UP001595962">
    <property type="component" value="Unassembled WGS sequence"/>
</dbReference>
<gene>
    <name evidence="9" type="ORF">ACFO3I_13735</name>
</gene>
<evidence type="ECO:0000313" key="9">
    <source>
        <dbReference type="EMBL" id="MFC4656071.1"/>
    </source>
</evidence>
<evidence type="ECO:0000256" key="6">
    <source>
        <dbReference type="ARBA" id="ARBA00025737"/>
    </source>
</evidence>
<organism evidence="9 10">
    <name type="scientific">Rheinheimera marina</name>
    <dbReference type="NCBI Taxonomy" id="1774958"/>
    <lineage>
        <taxon>Bacteria</taxon>
        <taxon>Pseudomonadati</taxon>
        <taxon>Pseudomonadota</taxon>
        <taxon>Gammaproteobacteria</taxon>
        <taxon>Chromatiales</taxon>
        <taxon>Chromatiaceae</taxon>
        <taxon>Rheinheimera</taxon>
    </lineage>
</organism>